<evidence type="ECO:0000259" key="3">
    <source>
        <dbReference type="PROSITE" id="PS50968"/>
    </source>
</evidence>
<dbReference type="PROSITE" id="PS50968">
    <property type="entry name" value="BIOTINYL_LIPOYL"/>
    <property type="match status" value="1"/>
</dbReference>
<dbReference type="InterPro" id="IPR000089">
    <property type="entry name" value="Biotin_lipoyl"/>
</dbReference>
<dbReference type="STRING" id="926569.ANT_05820"/>
<protein>
    <submittedName>
        <fullName evidence="4">Methylmalonyl-CoA decarboxylase gamma-subunit</fullName>
        <ecNumber evidence="4">4.1.1.41</ecNumber>
    </submittedName>
</protein>
<dbReference type="Pfam" id="PF00364">
    <property type="entry name" value="Biotin_lipoyl"/>
    <property type="match status" value="1"/>
</dbReference>
<dbReference type="InterPro" id="IPR050709">
    <property type="entry name" value="Biotin_Carboxyl_Carrier/Decarb"/>
</dbReference>
<dbReference type="RefSeq" id="WP_013559011.1">
    <property type="nucleotide sequence ID" value="NC_014960.1"/>
</dbReference>
<dbReference type="InParanoid" id="E8N1L1"/>
<dbReference type="Gene3D" id="2.40.50.100">
    <property type="match status" value="1"/>
</dbReference>
<dbReference type="Proteomes" id="UP000008922">
    <property type="component" value="Chromosome"/>
</dbReference>
<dbReference type="HOGENOM" id="CLU_016733_5_1_0"/>
<dbReference type="KEGG" id="atm:ANT_05820"/>
<gene>
    <name evidence="4" type="primary">mmdC</name>
    <name evidence="4" type="ordered locus">ANT_05820</name>
</gene>
<dbReference type="InterPro" id="IPR011053">
    <property type="entry name" value="Single_hybrid_motif"/>
</dbReference>
<dbReference type="EMBL" id="AP012029">
    <property type="protein sequence ID" value="BAJ62616.1"/>
    <property type="molecule type" value="Genomic_DNA"/>
</dbReference>
<dbReference type="PANTHER" id="PTHR45266:SF3">
    <property type="entry name" value="OXALOACETATE DECARBOXYLASE ALPHA CHAIN"/>
    <property type="match status" value="1"/>
</dbReference>
<feature type="region of interest" description="Disordered" evidence="2">
    <location>
        <begin position="49"/>
        <end position="79"/>
    </location>
</feature>
<evidence type="ECO:0000313" key="4">
    <source>
        <dbReference type="EMBL" id="BAJ62616.1"/>
    </source>
</evidence>
<reference evidence="4 5" key="1">
    <citation type="submission" date="2010-12" db="EMBL/GenBank/DDBJ databases">
        <title>Whole genome sequence of Anaerolinea thermophila UNI-1.</title>
        <authorList>
            <person name="Narita-Yamada S."/>
            <person name="Kishi E."/>
            <person name="Watanabe Y."/>
            <person name="Takasaki K."/>
            <person name="Ankai A."/>
            <person name="Oguchi A."/>
            <person name="Fukui S."/>
            <person name="Takahashi M."/>
            <person name="Yashiro I."/>
            <person name="Hosoyama A."/>
            <person name="Sekiguchi Y."/>
            <person name="Hanada S."/>
            <person name="Fujita N."/>
        </authorList>
    </citation>
    <scope>NUCLEOTIDE SEQUENCE [LARGE SCALE GENOMIC DNA]</scope>
    <source>
        <strain evidence="5">DSM 14523 / JCM 11388 / NBRC 100420 / UNI-1</strain>
    </source>
</reference>
<dbReference type="PROSITE" id="PS00188">
    <property type="entry name" value="BIOTIN"/>
    <property type="match status" value="1"/>
</dbReference>
<keyword evidence="4" id="KW-0456">Lyase</keyword>
<dbReference type="FunFam" id="2.40.50.100:FF:000003">
    <property type="entry name" value="Acetyl-CoA carboxylase biotin carboxyl carrier protein"/>
    <property type="match status" value="1"/>
</dbReference>
<accession>E8N1L1</accession>
<organism evidence="4 5">
    <name type="scientific">Anaerolinea thermophila (strain DSM 14523 / JCM 11388 / NBRC 100420 / UNI-1)</name>
    <dbReference type="NCBI Taxonomy" id="926569"/>
    <lineage>
        <taxon>Bacteria</taxon>
        <taxon>Bacillati</taxon>
        <taxon>Chloroflexota</taxon>
        <taxon>Anaerolineae</taxon>
        <taxon>Anaerolineales</taxon>
        <taxon>Anaerolineaceae</taxon>
        <taxon>Anaerolinea</taxon>
    </lineage>
</organism>
<dbReference type="CDD" id="cd06850">
    <property type="entry name" value="biotinyl_domain"/>
    <property type="match status" value="1"/>
</dbReference>
<sequence>MKKIKVIVNEKPYEVEVGDMSISPFTVVVNGQSYQVTLEGEQVQEVRPVASAPAAPAPRPVAPAPVPAPAPKPAAAPAASGDVLTAPMPGVILDIAVKPGDKVTVGQQLCALEAMKMKNAIRSPREGTIASVEVQDGQRVNYGEVLFRFS</sequence>
<dbReference type="EC" id="4.1.1.41" evidence="4"/>
<dbReference type="PANTHER" id="PTHR45266">
    <property type="entry name" value="OXALOACETATE DECARBOXYLASE ALPHA CHAIN"/>
    <property type="match status" value="1"/>
</dbReference>
<dbReference type="InterPro" id="IPR001882">
    <property type="entry name" value="Biotin_BS"/>
</dbReference>
<name>E8N1L1_ANATU</name>
<feature type="domain" description="Lipoyl-binding" evidence="3">
    <location>
        <begin position="73"/>
        <end position="150"/>
    </location>
</feature>
<keyword evidence="1" id="KW-0092">Biotin</keyword>
<keyword evidence="5" id="KW-1185">Reference proteome</keyword>
<dbReference type="eggNOG" id="COG4770">
    <property type="taxonomic scope" value="Bacteria"/>
</dbReference>
<evidence type="ECO:0000256" key="2">
    <source>
        <dbReference type="SAM" id="MobiDB-lite"/>
    </source>
</evidence>
<feature type="compositionally biased region" description="Pro residues" evidence="2">
    <location>
        <begin position="55"/>
        <end position="74"/>
    </location>
</feature>
<proteinExistence type="predicted"/>
<dbReference type="SUPFAM" id="SSF51230">
    <property type="entry name" value="Single hybrid motif"/>
    <property type="match status" value="1"/>
</dbReference>
<evidence type="ECO:0000256" key="1">
    <source>
        <dbReference type="ARBA" id="ARBA00023267"/>
    </source>
</evidence>
<dbReference type="GO" id="GO:0016829">
    <property type="term" value="F:lyase activity"/>
    <property type="evidence" value="ECO:0007669"/>
    <property type="project" value="UniProtKB-KW"/>
</dbReference>
<evidence type="ECO:0000313" key="5">
    <source>
        <dbReference type="Proteomes" id="UP000008922"/>
    </source>
</evidence>
<dbReference type="AlphaFoldDB" id="E8N1L1"/>